<reference evidence="5 6" key="1">
    <citation type="submission" date="2020-08" db="EMBL/GenBank/DDBJ databases">
        <title>Genomic Encyclopedia of Type Strains, Phase IV (KMG-IV): sequencing the most valuable type-strain genomes for metagenomic binning, comparative biology and taxonomic classification.</title>
        <authorList>
            <person name="Goeker M."/>
        </authorList>
    </citation>
    <scope>NUCLEOTIDE SEQUENCE [LARGE SCALE GENOMIC DNA]</scope>
    <source>
        <strain evidence="5 6">DSM 25481</strain>
    </source>
</reference>
<dbReference type="Gene3D" id="3.40.50.410">
    <property type="entry name" value="von Willebrand factor, type A domain"/>
    <property type="match status" value="1"/>
</dbReference>
<dbReference type="AlphaFoldDB" id="A0A7W6GI90"/>
<proteinExistence type="predicted"/>
<feature type="transmembrane region" description="Helical" evidence="2">
    <location>
        <begin position="287"/>
        <end position="311"/>
    </location>
</feature>
<accession>A0A7W6GI90</accession>
<feature type="chain" id="PRO_5030574175" evidence="3">
    <location>
        <begin position="31"/>
        <end position="322"/>
    </location>
</feature>
<feature type="region of interest" description="Disordered" evidence="1">
    <location>
        <begin position="207"/>
        <end position="236"/>
    </location>
</feature>
<sequence>MSFRPDLRFWALAAALVLALAALWGPTAQAERPVYNLVAFIDITMSMNARDQTQDGRPQSRLDAVKERLTAAAARLPCGTKMGLGVFTERRSFMLLAPLDVCKNFTAFAGAVSGVTWRMAWEGDSRVSSGVFEALRLGRAIDADVLFFTDGQEAPPLRTDIPLSYDADGPAAARGLLVGVGGDQPTPIPKYDDFGREIGFLEMSDVPQESRIGPPPADAESRPGYNARNAPFGEMPAGEEHLTSVREPHLQELARLTGLGYARMGAPDALAEAIAANARPTAKPVRIGLAVIPAGLALAILVALYAAPLAARRRSGRRAQTA</sequence>
<gene>
    <name evidence="5" type="ORF">GGR24_003286</name>
</gene>
<evidence type="ECO:0000256" key="3">
    <source>
        <dbReference type="SAM" id="SignalP"/>
    </source>
</evidence>
<dbReference type="Proteomes" id="UP000528964">
    <property type="component" value="Unassembled WGS sequence"/>
</dbReference>
<evidence type="ECO:0000313" key="5">
    <source>
        <dbReference type="EMBL" id="MBB3974599.1"/>
    </source>
</evidence>
<protein>
    <submittedName>
        <fullName evidence="5">MxaL protein</fullName>
    </submittedName>
</protein>
<feature type="signal peptide" evidence="3">
    <location>
        <begin position="1"/>
        <end position="30"/>
    </location>
</feature>
<feature type="domain" description="VWFA" evidence="4">
    <location>
        <begin position="34"/>
        <end position="212"/>
    </location>
</feature>
<evidence type="ECO:0000256" key="1">
    <source>
        <dbReference type="SAM" id="MobiDB-lite"/>
    </source>
</evidence>
<keyword evidence="2" id="KW-0812">Transmembrane</keyword>
<evidence type="ECO:0000256" key="2">
    <source>
        <dbReference type="SAM" id="Phobius"/>
    </source>
</evidence>
<dbReference type="EMBL" id="JACIDR010000007">
    <property type="protein sequence ID" value="MBB3974599.1"/>
    <property type="molecule type" value="Genomic_DNA"/>
</dbReference>
<keyword evidence="2" id="KW-0472">Membrane</keyword>
<keyword evidence="2" id="KW-1133">Transmembrane helix</keyword>
<dbReference type="SMART" id="SM00327">
    <property type="entry name" value="VWA"/>
    <property type="match status" value="1"/>
</dbReference>
<dbReference type="RefSeq" id="WP_183396458.1">
    <property type="nucleotide sequence ID" value="NZ_JACIDR010000007.1"/>
</dbReference>
<name>A0A7W6GI90_9HYPH</name>
<dbReference type="InterPro" id="IPR036465">
    <property type="entry name" value="vWFA_dom_sf"/>
</dbReference>
<dbReference type="InterPro" id="IPR002035">
    <property type="entry name" value="VWF_A"/>
</dbReference>
<dbReference type="SUPFAM" id="SSF53300">
    <property type="entry name" value="vWA-like"/>
    <property type="match status" value="1"/>
</dbReference>
<evidence type="ECO:0000259" key="4">
    <source>
        <dbReference type="SMART" id="SM00327"/>
    </source>
</evidence>
<organism evidence="5 6">
    <name type="scientific">Hansschlegelia beijingensis</name>
    <dbReference type="NCBI Taxonomy" id="1133344"/>
    <lineage>
        <taxon>Bacteria</taxon>
        <taxon>Pseudomonadati</taxon>
        <taxon>Pseudomonadota</taxon>
        <taxon>Alphaproteobacteria</taxon>
        <taxon>Hyphomicrobiales</taxon>
        <taxon>Methylopilaceae</taxon>
        <taxon>Hansschlegelia</taxon>
    </lineage>
</organism>
<evidence type="ECO:0000313" key="6">
    <source>
        <dbReference type="Proteomes" id="UP000528964"/>
    </source>
</evidence>
<keyword evidence="6" id="KW-1185">Reference proteome</keyword>
<keyword evidence="3" id="KW-0732">Signal</keyword>
<comment type="caution">
    <text evidence="5">The sequence shown here is derived from an EMBL/GenBank/DDBJ whole genome shotgun (WGS) entry which is preliminary data.</text>
</comment>